<evidence type="ECO:0000256" key="6">
    <source>
        <dbReference type="SAM" id="Coils"/>
    </source>
</evidence>
<dbReference type="Pfam" id="PF02263">
    <property type="entry name" value="GBP"/>
    <property type="match status" value="1"/>
</dbReference>
<dbReference type="GO" id="GO:0046509">
    <property type="term" value="F:1,2-diacylglycerol 3-beta-galactosyltransferase activity"/>
    <property type="evidence" value="ECO:0007669"/>
    <property type="project" value="UniProtKB-EC"/>
</dbReference>
<evidence type="ECO:0000256" key="5">
    <source>
        <dbReference type="ARBA" id="ARBA00046299"/>
    </source>
</evidence>
<dbReference type="PANTHER" id="PTHR43025:SF3">
    <property type="entry name" value="MONOGALACTOSYLDIACYLGLYCEROL SYNTHASE 1, CHLOROPLASTIC"/>
    <property type="match status" value="1"/>
</dbReference>
<reference evidence="11" key="1">
    <citation type="submission" date="2021-02" db="EMBL/GenBank/DDBJ databases">
        <authorList>
            <person name="Dougan E. K."/>
            <person name="Rhodes N."/>
            <person name="Thang M."/>
            <person name="Chan C."/>
        </authorList>
    </citation>
    <scope>NUCLEOTIDE SEQUENCE</scope>
</reference>
<evidence type="ECO:0000256" key="1">
    <source>
        <dbReference type="ARBA" id="ARBA00006962"/>
    </source>
</evidence>
<dbReference type="EC" id="2.4.1.46" evidence="2"/>
<dbReference type="EMBL" id="CAJNIZ010004413">
    <property type="protein sequence ID" value="CAE7232317.1"/>
    <property type="molecule type" value="Genomic_DNA"/>
</dbReference>
<dbReference type="GO" id="GO:0009247">
    <property type="term" value="P:glycolipid biosynthetic process"/>
    <property type="evidence" value="ECO:0007669"/>
    <property type="project" value="InterPro"/>
</dbReference>
<dbReference type="Gene3D" id="3.40.50.2000">
    <property type="entry name" value="Glycogen Phosphorylase B"/>
    <property type="match status" value="1"/>
</dbReference>
<evidence type="ECO:0000256" key="7">
    <source>
        <dbReference type="SAM" id="Phobius"/>
    </source>
</evidence>
<dbReference type="SUPFAM" id="SSF53756">
    <property type="entry name" value="UDP-Glycosyltransferase/glycogen phosphorylase"/>
    <property type="match status" value="1"/>
</dbReference>
<evidence type="ECO:0000256" key="3">
    <source>
        <dbReference type="ARBA" id="ARBA00022676"/>
    </source>
</evidence>
<feature type="domain" description="Glycosyl transferase family 28 C-terminal" evidence="9">
    <location>
        <begin position="336"/>
        <end position="436"/>
    </location>
</feature>
<dbReference type="InterPro" id="IPR027417">
    <property type="entry name" value="P-loop_NTPase"/>
</dbReference>
<keyword evidence="7" id="KW-0812">Transmembrane</keyword>
<feature type="coiled-coil region" evidence="6">
    <location>
        <begin position="549"/>
        <end position="576"/>
    </location>
</feature>
<organism evidence="11 12">
    <name type="scientific">Symbiodinium pilosum</name>
    <name type="common">Dinoflagellate</name>
    <dbReference type="NCBI Taxonomy" id="2952"/>
    <lineage>
        <taxon>Eukaryota</taxon>
        <taxon>Sar</taxon>
        <taxon>Alveolata</taxon>
        <taxon>Dinophyceae</taxon>
        <taxon>Suessiales</taxon>
        <taxon>Symbiodiniaceae</taxon>
        <taxon>Symbiodinium</taxon>
    </lineage>
</organism>
<dbReference type="SUPFAM" id="SSF52540">
    <property type="entry name" value="P-loop containing nucleoside triphosphate hydrolases"/>
    <property type="match status" value="1"/>
</dbReference>
<evidence type="ECO:0000259" key="9">
    <source>
        <dbReference type="Pfam" id="PF04101"/>
    </source>
</evidence>
<evidence type="ECO:0000313" key="12">
    <source>
        <dbReference type="Proteomes" id="UP000649617"/>
    </source>
</evidence>
<dbReference type="Proteomes" id="UP000649617">
    <property type="component" value="Unassembled WGS sequence"/>
</dbReference>
<keyword evidence="7" id="KW-0472">Membrane</keyword>
<keyword evidence="6" id="KW-0175">Coiled coil</keyword>
<comment type="caution">
    <text evidence="11">The sequence shown here is derived from an EMBL/GenBank/DDBJ whole genome shotgun (WGS) entry which is preliminary data.</text>
</comment>
<dbReference type="InterPro" id="IPR009695">
    <property type="entry name" value="Diacylglyc_glucosyltr_N"/>
</dbReference>
<proteinExistence type="inferred from homology"/>
<dbReference type="GO" id="GO:0003924">
    <property type="term" value="F:GTPase activity"/>
    <property type="evidence" value="ECO:0007669"/>
    <property type="project" value="InterPro"/>
</dbReference>
<feature type="domain" description="Guanylate-binding protein N-terminal" evidence="8">
    <location>
        <begin position="659"/>
        <end position="904"/>
    </location>
</feature>
<protein>
    <recommendedName>
        <fullName evidence="2">monogalactosyldiacylglycerol synthase</fullName>
        <ecNumber evidence="2">2.4.1.46</ecNumber>
    </recommendedName>
</protein>
<dbReference type="Gene3D" id="3.40.50.300">
    <property type="entry name" value="P-loop containing nucleotide triphosphate hydrolases"/>
    <property type="match status" value="1"/>
</dbReference>
<sequence length="1488" mass="168213">MSSLLPGMLGVKDQRHRIPSCPLTRYRAVASRRPAFAGPEIRSTSVFAIAVALRQLHVRYRTRKCCKTRLLAGNATKSSKDENAENSRRQKQWEREERQAEFWDHLFEGPEDAFRLTGEDPDVLRQKRVMIMISDTGGGHRASAMALADALQELYPVHITIRDVWTESCPWPFNTVVKQYMWMAKHTWSWRMLWYSSKFPVSRWIMQKFANVLCKRVFMKAIQDDSPDLIISVHPGTQHIVIKALKKLARRQGSKSRIPFVTVVTDLGSAHPMWFHPEADRVFVPSDAVKDIALRCHVREAVIEEYGLPLRRVFWNAEPQTKEEVRQALGLQQRKTVLVVGGGDGVGRLFHVAEAVGKRLQALGNGEKGAQLVVICGKNEKVRKQLQAVRWPEAVSAHVLGFVKDMDQWMAASDVIVTKAGPGTIAEACTRELPVMLSSYLPGQEQGNVRFVLEGGFGDFSTDAQVIARTVVGWLQDEEALQRMSRRAGEQGRSQATLKIAQAIGQKWLTTRTSTLLSMLEKLLKAGSSSLDSGPDTSERLPEHVGQQLSEALRDLKQAQQDCLNAETSLRGAKERVRLAAKYLGAASTQAAILDPYLSFLGMKEVDGASSCFSFSYAFQRLVRHGHARSSQFVHVPIKVPFQVVRPTANHSSMLPVPEGLARLARHPSSISIISVVGPFHSGKSFLLNALLGDPQVFSIGRKTSPETMGIWLCRTDWHANDGSEVWLMDSEGFFGPGVAESYDAKIFTIATLLGGHLVYNTVKVIDQQAVNLLEMLARRAQLFRTRTSTEQSNLETPEFLSVRSFPPLTWVVEDFVQELPEEHVHSSDPATAWLRSYLSYVNDTSGEEVHILSKLYSDVKVKTLFLPATSKPDLQDLSKLQWAQLTPEFKKELAELKTHVLSSLHARSFEGEPMTGRTLERSLRFIVQGLQRGMFHELPSLWTTWTQQVAEMSLQDSDTWFLSLLSSIDHNEDPIPLRDFNDKVEEARTRSVQFYMELLRDFDVSPDIPELRKRMAVHFQHKLVLYHERVQRWTNEAIAKHKESFGRLLSERELPFDPDLFRKSGEEGIRKTVSDFSTKIQVFAARGQSPVHGKAASMPAFAQDPASQLSVDLHTMLGARELENEREIMQYFKAAVAAADEAVDRELKMVGNKLLGKSQLKELQSIVQTRCWQAFDDKLSSHKWMKLLSHHKTHKALVQTETYENRMTRFTAANDQRLSAHFRTALERCVSSYKTRKTHLAMPASESDLTAEHRQLAASVRELLDEQGRDLQDTDAHRGALRSLESVLDEGFIHIKQKNIELWKVHSDEATRCALKENQAAEKNCRYFCLFTRVPMVHKANSRKHLLQCLSRSSTGTRMSQSMQNQVFEDWYNKDLAHDAATVWTNFYLFLGTPIIGILVLCFISGCGRSFRQGTLQRAIAFVCSRGWNFWTSLYCFNSTTADTRHIKSLHLSAAAKVKSARLALTRSRPLVNQSGFTLFSLLLSLQ</sequence>
<dbReference type="GO" id="GO:0005525">
    <property type="term" value="F:GTP binding"/>
    <property type="evidence" value="ECO:0007669"/>
    <property type="project" value="InterPro"/>
</dbReference>
<dbReference type="OrthoDB" id="2135133at2759"/>
<dbReference type="InterPro" id="IPR015894">
    <property type="entry name" value="Guanylate-bd_N"/>
</dbReference>
<evidence type="ECO:0000259" key="10">
    <source>
        <dbReference type="Pfam" id="PF06925"/>
    </source>
</evidence>
<dbReference type="PANTHER" id="PTHR43025">
    <property type="entry name" value="MONOGALACTOSYLDIACYLGLYCEROL SYNTHASE"/>
    <property type="match status" value="1"/>
</dbReference>
<evidence type="ECO:0000259" key="8">
    <source>
        <dbReference type="Pfam" id="PF02263"/>
    </source>
</evidence>
<keyword evidence="3" id="KW-0328">Glycosyltransferase</keyword>
<gene>
    <name evidence="11" type="primary">MGD A</name>
    <name evidence="11" type="ORF">SPIL2461_LOCUS3601</name>
</gene>
<dbReference type="Pfam" id="PF06925">
    <property type="entry name" value="MGDG_synth"/>
    <property type="match status" value="1"/>
</dbReference>
<feature type="domain" description="Diacylglycerol glucosyltransferase N-terminal" evidence="10">
    <location>
        <begin position="140"/>
        <end position="309"/>
    </location>
</feature>
<keyword evidence="12" id="KW-1185">Reference proteome</keyword>
<feature type="transmembrane region" description="Helical" evidence="7">
    <location>
        <begin position="1388"/>
        <end position="1409"/>
    </location>
</feature>
<dbReference type="InterPro" id="IPR050519">
    <property type="entry name" value="Glycosyltransf_28_UgtP"/>
</dbReference>
<dbReference type="GO" id="GO:0031969">
    <property type="term" value="C:chloroplast membrane"/>
    <property type="evidence" value="ECO:0007669"/>
    <property type="project" value="UniProtKB-SubCell"/>
</dbReference>
<comment type="subcellular location">
    <subcellularLocation>
        <location evidence="5">Plastid</location>
        <location evidence="5">Chloroplast membrane</location>
    </subcellularLocation>
</comment>
<accession>A0A812KRD8</accession>
<dbReference type="InterPro" id="IPR007235">
    <property type="entry name" value="Glyco_trans_28_C"/>
</dbReference>
<evidence type="ECO:0000313" key="11">
    <source>
        <dbReference type="EMBL" id="CAE7232317.1"/>
    </source>
</evidence>
<keyword evidence="4" id="KW-0808">Transferase</keyword>
<comment type="similarity">
    <text evidence="1">Belongs to the glycosyltransferase 28 family.</text>
</comment>
<name>A0A812KRD8_SYMPI</name>
<dbReference type="Pfam" id="PF04101">
    <property type="entry name" value="Glyco_tran_28_C"/>
    <property type="match status" value="1"/>
</dbReference>
<keyword evidence="7" id="KW-1133">Transmembrane helix</keyword>
<evidence type="ECO:0000256" key="2">
    <source>
        <dbReference type="ARBA" id="ARBA00012615"/>
    </source>
</evidence>
<evidence type="ECO:0000256" key="4">
    <source>
        <dbReference type="ARBA" id="ARBA00022679"/>
    </source>
</evidence>